<proteinExistence type="predicted"/>
<feature type="compositionally biased region" description="Basic residues" evidence="4">
    <location>
        <begin position="76"/>
        <end position="85"/>
    </location>
</feature>
<feature type="compositionally biased region" description="Low complexity" evidence="4">
    <location>
        <begin position="86"/>
        <end position="115"/>
    </location>
</feature>
<name>A0A553PML4_TIGCA</name>
<evidence type="ECO:0000313" key="6">
    <source>
        <dbReference type="Proteomes" id="UP000318571"/>
    </source>
</evidence>
<evidence type="ECO:0000313" key="5">
    <source>
        <dbReference type="EMBL" id="TRY78931.1"/>
    </source>
</evidence>
<keyword evidence="1 3" id="KW-0853">WD repeat</keyword>
<feature type="region of interest" description="Disordered" evidence="4">
    <location>
        <begin position="570"/>
        <end position="602"/>
    </location>
</feature>
<dbReference type="SMART" id="SM00320">
    <property type="entry name" value="WD40"/>
    <property type="match status" value="7"/>
</dbReference>
<dbReference type="GO" id="GO:0005737">
    <property type="term" value="C:cytoplasm"/>
    <property type="evidence" value="ECO:0007669"/>
    <property type="project" value="TreeGrafter"/>
</dbReference>
<dbReference type="Pfam" id="PF00400">
    <property type="entry name" value="WD40"/>
    <property type="match status" value="2"/>
</dbReference>
<dbReference type="InterPro" id="IPR001680">
    <property type="entry name" value="WD40_rpt"/>
</dbReference>
<accession>A0A553PML4</accession>
<comment type="caution">
    <text evidence="5">The sequence shown here is derived from an EMBL/GenBank/DDBJ whole genome shotgun (WGS) entry which is preliminary data.</text>
</comment>
<dbReference type="PROSITE" id="PS50082">
    <property type="entry name" value="WD_REPEATS_2"/>
    <property type="match status" value="1"/>
</dbReference>
<dbReference type="PANTHER" id="PTHR15574">
    <property type="entry name" value="WD REPEAT DOMAIN-CONTAINING FAMILY"/>
    <property type="match status" value="1"/>
</dbReference>
<dbReference type="Proteomes" id="UP000318571">
    <property type="component" value="Chromosome 11"/>
</dbReference>
<dbReference type="AlphaFoldDB" id="A0A553PML4"/>
<dbReference type="InterPro" id="IPR036322">
    <property type="entry name" value="WD40_repeat_dom_sf"/>
</dbReference>
<evidence type="ECO:0000256" key="3">
    <source>
        <dbReference type="PROSITE-ProRule" id="PRU00221"/>
    </source>
</evidence>
<dbReference type="SUPFAM" id="SSF50978">
    <property type="entry name" value="WD40 repeat-like"/>
    <property type="match status" value="1"/>
</dbReference>
<feature type="compositionally biased region" description="Acidic residues" evidence="4">
    <location>
        <begin position="581"/>
        <end position="592"/>
    </location>
</feature>
<feature type="repeat" description="WD" evidence="3">
    <location>
        <begin position="207"/>
        <end position="248"/>
    </location>
</feature>
<dbReference type="Gene3D" id="2.130.10.10">
    <property type="entry name" value="YVTN repeat-like/Quinoprotein amine dehydrogenase"/>
    <property type="match status" value="1"/>
</dbReference>
<evidence type="ECO:0000256" key="1">
    <source>
        <dbReference type="ARBA" id="ARBA00022574"/>
    </source>
</evidence>
<feature type="region of interest" description="Disordered" evidence="4">
    <location>
        <begin position="1"/>
        <end position="137"/>
    </location>
</feature>
<sequence>MSTDGDPLPLNSGDSNPLLDTLAPMPLAPDTADPARASEVDSVGVHPNPVSLSGSSISSPASPASSPSDPRVNGGLRRRKIRRRVSSSSSSSVASSSSNRASPTPSSSTSSAEAFADADEDEDRGSIDHQDPPNPRRRLAIEDALNLPVMKKPSHALKARPLRSLMESFHAPSHLFTREMFAKSALFRDQFIGSSSLVERFELSYELSGHMGCVNALDFNETGTRLASGSDDLDVFIWDWERRRPAFSFNSGHRANVFQSKFLLFAGDTHVVTASRDGQVRLAELSATGTCNQTRKLAQHRGPSHKLTLLPSQPHTLLSGGEDGAVIHIDVREPKPGRKLLVQKKNEKMVPIYSIDSNKAQDEIFCTSGRDQYIRLFDRRKPSSALKEFCPHHLNGDSSMKTNVTCAVFSRDGSEVIGSYNDEDIYLFETEHSNRADFVKRYQGHRNSATVKGVKFYGNNDEYVISGSDCGHIFIWSKEQESIVHVIVDADEKGVVNVLEPHPHLPVLATSGLDDEIKIWLPTSKNLVTQETIAKIVIKNLREREDSNTVHEVDGEMLMEIWRQIQRNRAARHREGNFESSTDDDEDDEDEGTGTGVQCPTS</sequence>
<protein>
    <submittedName>
        <fullName evidence="5">Uncharacterized protein</fullName>
    </submittedName>
</protein>
<dbReference type="OMA" id="MRMMNGD"/>
<gene>
    <name evidence="5" type="ORF">TCAL_01727</name>
</gene>
<reference evidence="5 6" key="1">
    <citation type="journal article" date="2018" name="Nat. Ecol. Evol.">
        <title>Genomic signatures of mitonuclear coevolution across populations of Tigriopus californicus.</title>
        <authorList>
            <person name="Barreto F.S."/>
            <person name="Watson E.T."/>
            <person name="Lima T.G."/>
            <person name="Willett C.S."/>
            <person name="Edmands S."/>
            <person name="Li W."/>
            <person name="Burton R.S."/>
        </authorList>
    </citation>
    <scope>NUCLEOTIDE SEQUENCE [LARGE SCALE GENOMIC DNA]</scope>
    <source>
        <strain evidence="5 6">San Diego</strain>
    </source>
</reference>
<keyword evidence="6" id="KW-1185">Reference proteome</keyword>
<dbReference type="InterPro" id="IPR045151">
    <property type="entry name" value="DCAF8"/>
</dbReference>
<feature type="compositionally biased region" description="Low complexity" evidence="4">
    <location>
        <begin position="47"/>
        <end position="70"/>
    </location>
</feature>
<evidence type="ECO:0000256" key="2">
    <source>
        <dbReference type="ARBA" id="ARBA00022737"/>
    </source>
</evidence>
<organism evidence="5 6">
    <name type="scientific">Tigriopus californicus</name>
    <name type="common">Marine copepod</name>
    <dbReference type="NCBI Taxonomy" id="6832"/>
    <lineage>
        <taxon>Eukaryota</taxon>
        <taxon>Metazoa</taxon>
        <taxon>Ecdysozoa</taxon>
        <taxon>Arthropoda</taxon>
        <taxon>Crustacea</taxon>
        <taxon>Multicrustacea</taxon>
        <taxon>Hexanauplia</taxon>
        <taxon>Copepoda</taxon>
        <taxon>Harpacticoida</taxon>
        <taxon>Harpacticidae</taxon>
        <taxon>Tigriopus</taxon>
    </lineage>
</organism>
<dbReference type="PANTHER" id="PTHR15574:SF21">
    <property type="entry name" value="DDB1- AND CUL4-ASSOCIATED FACTOR 8"/>
    <property type="match status" value="1"/>
</dbReference>
<dbReference type="PROSITE" id="PS50294">
    <property type="entry name" value="WD_REPEATS_REGION"/>
    <property type="match status" value="1"/>
</dbReference>
<evidence type="ECO:0000256" key="4">
    <source>
        <dbReference type="SAM" id="MobiDB-lite"/>
    </source>
</evidence>
<dbReference type="GO" id="GO:0080008">
    <property type="term" value="C:Cul4-RING E3 ubiquitin ligase complex"/>
    <property type="evidence" value="ECO:0007669"/>
    <property type="project" value="TreeGrafter"/>
</dbReference>
<dbReference type="InterPro" id="IPR015943">
    <property type="entry name" value="WD40/YVTN_repeat-like_dom_sf"/>
</dbReference>
<keyword evidence="2" id="KW-0677">Repeat</keyword>
<dbReference type="STRING" id="6832.A0A553PML4"/>
<dbReference type="EMBL" id="VCGU01000003">
    <property type="protein sequence ID" value="TRY78931.1"/>
    <property type="molecule type" value="Genomic_DNA"/>
</dbReference>